<comment type="caution">
    <text evidence="2">The sequence shown here is derived from an EMBL/GenBank/DDBJ whole genome shotgun (WGS) entry which is preliminary data.</text>
</comment>
<evidence type="ECO:0008006" key="4">
    <source>
        <dbReference type="Google" id="ProtNLM"/>
    </source>
</evidence>
<organism evidence="2 3">
    <name type="scientific">Pichia inconspicua</name>
    <dbReference type="NCBI Taxonomy" id="52247"/>
    <lineage>
        <taxon>Eukaryota</taxon>
        <taxon>Fungi</taxon>
        <taxon>Dikarya</taxon>
        <taxon>Ascomycota</taxon>
        <taxon>Saccharomycotina</taxon>
        <taxon>Pichiomycetes</taxon>
        <taxon>Pichiales</taxon>
        <taxon>Pichiaceae</taxon>
        <taxon>Pichia</taxon>
    </lineage>
</organism>
<proteinExistence type="predicted"/>
<name>A0A4T0X0X2_9ASCO</name>
<protein>
    <recommendedName>
        <fullName evidence="4">Bromo domain-containing protein</fullName>
    </recommendedName>
</protein>
<dbReference type="EMBL" id="SELW01000425">
    <property type="protein sequence ID" value="TID28057.1"/>
    <property type="molecule type" value="Genomic_DNA"/>
</dbReference>
<feature type="region of interest" description="Disordered" evidence="1">
    <location>
        <begin position="347"/>
        <end position="386"/>
    </location>
</feature>
<accession>A0A4T0X0X2</accession>
<feature type="region of interest" description="Disordered" evidence="1">
    <location>
        <begin position="139"/>
        <end position="172"/>
    </location>
</feature>
<evidence type="ECO:0000313" key="3">
    <source>
        <dbReference type="Proteomes" id="UP000307173"/>
    </source>
</evidence>
<sequence>MASEILQGSLDNLLFVYKQIDTTDILSTPFPNRDSFYEGDIHNLHYSFLKFLNANPDLNDANKTTLIQNYDKGIYNTVYSLYHDLRVACTVQMLQSEEDENRYLKIDKFFKLATELLLREAVRLGVVINIEHQNASDVSKVKQPVSPKIERVSRSTRQSQNNEAENETSEDLEGGNEILTIKRLLSSLEKDFDIITSTFYSGTGKSLSIFAAGNIPFFTSLNNFKSDLDDRELVIDPVLGVSVTNIIPNVSMENKDTLGKMAETNIKIPHLRQILENYMHPNWLRLISSPWLKHGSGVNSLNFTFAPTHDETQSIISNDWKGLTWCQQIGFKKLVDLKCKEVANEITKNSETASEQTKEQDTSKLENDKEINSDIKSEDDSDVKSEGEVIDDVENFDLKSIGKVDIKNIINYDESKLVSESESKIVENNNVQSTISDLLIELNQLRQKRITKQRDHARYNKDNLGTGGRIFRPTSEEVKLYHKIRRLVAGLIQHKNIKPVDLKIPLDTRIPVIQHTYQGTLPAVLNSNQKVSKAKRRR</sequence>
<evidence type="ECO:0000256" key="1">
    <source>
        <dbReference type="SAM" id="MobiDB-lite"/>
    </source>
</evidence>
<keyword evidence="3" id="KW-1185">Reference proteome</keyword>
<dbReference type="AlphaFoldDB" id="A0A4T0X0X2"/>
<reference evidence="2 3" key="1">
    <citation type="journal article" date="2019" name="Front. Genet.">
        <title>Whole-Genome Sequencing of the Opportunistic Yeast Pathogen Candida inconspicua Uncovers Its Hybrid Origin.</title>
        <authorList>
            <person name="Mixao V."/>
            <person name="Hansen A.P."/>
            <person name="Saus E."/>
            <person name="Boekhout T."/>
            <person name="Lass-Florl C."/>
            <person name="Gabaldon T."/>
        </authorList>
    </citation>
    <scope>NUCLEOTIDE SEQUENCE [LARGE SCALE GENOMIC DNA]</scope>
    <source>
        <strain evidence="2 3">CBS 180</strain>
    </source>
</reference>
<feature type="compositionally biased region" description="Basic and acidic residues" evidence="1">
    <location>
        <begin position="356"/>
        <end position="386"/>
    </location>
</feature>
<dbReference type="Proteomes" id="UP000307173">
    <property type="component" value="Unassembled WGS sequence"/>
</dbReference>
<gene>
    <name evidence="2" type="ORF">CANINC_002738</name>
</gene>
<evidence type="ECO:0000313" key="2">
    <source>
        <dbReference type="EMBL" id="TID28057.1"/>
    </source>
</evidence>
<dbReference type="STRING" id="52247.A0A4T0X0X2"/>
<dbReference type="OrthoDB" id="5354116at2759"/>